<reference evidence="1 2" key="1">
    <citation type="journal article" date="2013" name="PLoS ONE">
        <title>Lactobacillus paracasei comparative genomics: towards species pan-genome definition and exploitation of diversity.</title>
        <authorList>
            <person name="Smokvina T."/>
            <person name="Wels M."/>
            <person name="Polka J."/>
            <person name="Chervaux C."/>
            <person name="Brisse S."/>
            <person name="Boekhorst J."/>
            <person name="van Hylckama Vlieg J.E."/>
            <person name="Siezen R.J."/>
        </authorList>
    </citation>
    <scope>NUCLEOTIDE SEQUENCE [LARGE SCALE GENOMIC DNA]</scope>
    <source>
        <strain evidence="1 2">Lpp49</strain>
    </source>
</reference>
<accession>A0ABC9T9S0</accession>
<sequence>MNNLCGFFVIQKRVILPQPVARSLAGSLNQRVPADSQLVDQLKQTPSHQGRIIVTPDQLA</sequence>
<comment type="caution">
    <text evidence="1">The sequence shown here is derived from an EMBL/GenBank/DDBJ whole genome shotgun (WGS) entry which is preliminary data.</text>
</comment>
<protein>
    <submittedName>
        <fullName evidence="1">Uncharacterized protein</fullName>
    </submittedName>
</protein>
<proteinExistence type="predicted"/>
<dbReference type="Proteomes" id="UP000014310">
    <property type="component" value="Unassembled WGS sequence"/>
</dbReference>
<dbReference type="AlphaFoldDB" id="A0ABC9T9S0"/>
<name>A0ABC9T9S0_LACPA</name>
<dbReference type="EMBL" id="ANKJ01000038">
    <property type="protein sequence ID" value="EPC89830.1"/>
    <property type="molecule type" value="Genomic_DNA"/>
</dbReference>
<evidence type="ECO:0000313" key="2">
    <source>
        <dbReference type="Proteomes" id="UP000014310"/>
    </source>
</evidence>
<evidence type="ECO:0000313" key="1">
    <source>
        <dbReference type="EMBL" id="EPC89830.1"/>
    </source>
</evidence>
<organism evidence="1 2">
    <name type="scientific">Lacticaseibacillus paracasei subsp. paracasei Lpp49</name>
    <dbReference type="NCBI Taxonomy" id="1256213"/>
    <lineage>
        <taxon>Bacteria</taxon>
        <taxon>Bacillati</taxon>
        <taxon>Bacillota</taxon>
        <taxon>Bacilli</taxon>
        <taxon>Lactobacillales</taxon>
        <taxon>Lactobacillaceae</taxon>
        <taxon>Lacticaseibacillus</taxon>
    </lineage>
</organism>
<gene>
    <name evidence="1" type="ORF">Lpp49_12156</name>
</gene>